<dbReference type="Proteomes" id="UP000325434">
    <property type="component" value="Unassembled WGS sequence"/>
</dbReference>
<dbReference type="Gene3D" id="3.40.50.300">
    <property type="entry name" value="P-loop containing nucleotide triphosphate hydrolases"/>
    <property type="match status" value="2"/>
</dbReference>
<evidence type="ECO:0000256" key="2">
    <source>
        <dbReference type="ARBA" id="ARBA00022840"/>
    </source>
</evidence>
<dbReference type="Pfam" id="PF00271">
    <property type="entry name" value="Helicase_C"/>
    <property type="match status" value="1"/>
</dbReference>
<keyword evidence="2" id="KW-0067">ATP-binding</keyword>
<dbReference type="PANTHER" id="PTHR14074:SF16">
    <property type="entry name" value="ANTIVIRAL INNATE IMMUNE RESPONSE RECEPTOR RIG-I"/>
    <property type="match status" value="1"/>
</dbReference>
<dbReference type="GO" id="GO:0005737">
    <property type="term" value="C:cytoplasm"/>
    <property type="evidence" value="ECO:0007669"/>
    <property type="project" value="TreeGrafter"/>
</dbReference>
<dbReference type="PANTHER" id="PTHR14074">
    <property type="entry name" value="HELICASE WITH DEATH DOMAIN-RELATED"/>
    <property type="match status" value="1"/>
</dbReference>
<dbReference type="PROSITE" id="PS51194">
    <property type="entry name" value="HELICASE_CTER"/>
    <property type="match status" value="1"/>
</dbReference>
<evidence type="ECO:0000256" key="1">
    <source>
        <dbReference type="ARBA" id="ARBA00022741"/>
    </source>
</evidence>
<keyword evidence="1" id="KW-0547">Nucleotide-binding</keyword>
<reference evidence="5" key="1">
    <citation type="submission" date="2019-04" db="EMBL/GenBank/DDBJ databases">
        <title>Friends and foes A comparative genomics study of 23 Aspergillus species from section Flavi.</title>
        <authorList>
            <consortium name="DOE Joint Genome Institute"/>
            <person name="Kjaerbolling I."/>
            <person name="Vesth T."/>
            <person name="Frisvad J.C."/>
            <person name="Nybo J.L."/>
            <person name="Theobald S."/>
            <person name="Kildgaard S."/>
            <person name="Isbrandt T."/>
            <person name="Kuo A."/>
            <person name="Sato A."/>
            <person name="Lyhne E.K."/>
            <person name="Kogle M.E."/>
            <person name="Wiebenga A."/>
            <person name="Kun R.S."/>
            <person name="Lubbers R.J."/>
            <person name="Makela M.R."/>
            <person name="Barry K."/>
            <person name="Chovatia M."/>
            <person name="Clum A."/>
            <person name="Daum C."/>
            <person name="Haridas S."/>
            <person name="He G."/>
            <person name="LaButti K."/>
            <person name="Lipzen A."/>
            <person name="Mondo S."/>
            <person name="Riley R."/>
            <person name="Salamov A."/>
            <person name="Simmons B.A."/>
            <person name="Magnuson J.K."/>
            <person name="Henrissat B."/>
            <person name="Mortensen U.H."/>
            <person name="Larsen T.O."/>
            <person name="Devries R.P."/>
            <person name="Grigoriev I.V."/>
            <person name="Machida M."/>
            <person name="Baker S.E."/>
            <person name="Andersen M.R."/>
        </authorList>
    </citation>
    <scope>NUCLEOTIDE SEQUENCE [LARGE SCALE GENOMIC DNA]</scope>
    <source>
        <strain evidence="5">CBS 121.62</strain>
    </source>
</reference>
<name>A0A5N6GD63_ASPFL</name>
<dbReference type="VEuPathDB" id="FungiDB:AFLA_008535"/>
<keyword evidence="5" id="KW-0378">Hydrolase</keyword>
<dbReference type="PROSITE" id="PS51192">
    <property type="entry name" value="HELICASE_ATP_BIND_1"/>
    <property type="match status" value="1"/>
</dbReference>
<dbReference type="GO" id="GO:0016787">
    <property type="term" value="F:hydrolase activity"/>
    <property type="evidence" value="ECO:0007669"/>
    <property type="project" value="UniProtKB-KW"/>
</dbReference>
<protein>
    <submittedName>
        <fullName evidence="5">P-loop containing nucleoside triphosphate hydrolase protein</fullName>
    </submittedName>
</protein>
<dbReference type="AlphaFoldDB" id="A0A5N6GD63"/>
<dbReference type="SMART" id="SM00487">
    <property type="entry name" value="DEXDc"/>
    <property type="match status" value="1"/>
</dbReference>
<sequence>MDEFRPRSYQQEMLEMSLRENIIVVMDTGSGKTHMYASLRLSPVSSGGITRETNRACMRIMAELQRCALDKIVWFLAPTVALSMQQKEVIASHIPAVNIRLLIGDDGVDRWSEQRIWDDALRGVRVVVSTHAVLADALAHRFVAMARLALIVFDEAHHCVKNHPANRIMKDFYHPTKNEQGPESVPRILGLTASPIMRTKLHDMPQIERNLSAVCRTPRAQRQDLMKYVHPPQLILLRYCAPDDSNHTWSSPFLEAVSQAHSRALSHLELPNPSVFREVQDQLKNFHAKAVGFGNLLGTWAADYFIAESVKNLVERAGMSDSLWADPAKARLAEMLRHILQLAPAIPGSSSTVSEKVCRLLAFLKEEHHEHFSGIIFVRERATAYVLAAVIRFHPLTQGLFQCASCVGWSKNRNRKSGICDLLGPGAEDALQQFRQGQMNLVVATDVLEEGIDLTACNLVVCFDQPNNLKSFIQRRGRARQGQH</sequence>
<proteinExistence type="predicted"/>
<dbReference type="EMBL" id="ML734857">
    <property type="protein sequence ID" value="KAB8239918.1"/>
    <property type="molecule type" value="Genomic_DNA"/>
</dbReference>
<dbReference type="SUPFAM" id="SSF52540">
    <property type="entry name" value="P-loop containing nucleoside triphosphate hydrolases"/>
    <property type="match status" value="1"/>
</dbReference>
<organism evidence="5">
    <name type="scientific">Aspergillus flavus</name>
    <dbReference type="NCBI Taxonomy" id="5059"/>
    <lineage>
        <taxon>Eukaryota</taxon>
        <taxon>Fungi</taxon>
        <taxon>Dikarya</taxon>
        <taxon>Ascomycota</taxon>
        <taxon>Pezizomycotina</taxon>
        <taxon>Eurotiomycetes</taxon>
        <taxon>Eurotiomycetidae</taxon>
        <taxon>Eurotiales</taxon>
        <taxon>Aspergillaceae</taxon>
        <taxon>Aspergillus</taxon>
        <taxon>Aspergillus subgen. Circumdati</taxon>
    </lineage>
</organism>
<accession>A0A5N6GD63</accession>
<dbReference type="VEuPathDB" id="FungiDB:F9C07_2215063"/>
<dbReference type="InterPro" id="IPR014001">
    <property type="entry name" value="Helicase_ATP-bd"/>
</dbReference>
<evidence type="ECO:0000259" key="3">
    <source>
        <dbReference type="PROSITE" id="PS51192"/>
    </source>
</evidence>
<dbReference type="Pfam" id="PF00270">
    <property type="entry name" value="DEAD"/>
    <property type="match status" value="1"/>
</dbReference>
<dbReference type="InterPro" id="IPR001650">
    <property type="entry name" value="Helicase_C-like"/>
</dbReference>
<dbReference type="SMART" id="SM00490">
    <property type="entry name" value="HELICc"/>
    <property type="match status" value="1"/>
</dbReference>
<gene>
    <name evidence="5" type="ORF">BDV35DRAFT_399137</name>
</gene>
<dbReference type="GO" id="GO:0003676">
    <property type="term" value="F:nucleic acid binding"/>
    <property type="evidence" value="ECO:0007669"/>
    <property type="project" value="InterPro"/>
</dbReference>
<feature type="domain" description="Helicase ATP-binding" evidence="3">
    <location>
        <begin position="13"/>
        <end position="213"/>
    </location>
</feature>
<dbReference type="InterPro" id="IPR027417">
    <property type="entry name" value="P-loop_NTPase"/>
</dbReference>
<dbReference type="InterPro" id="IPR011545">
    <property type="entry name" value="DEAD/DEAH_box_helicase_dom"/>
</dbReference>
<evidence type="ECO:0000313" key="5">
    <source>
        <dbReference type="EMBL" id="KAB8239918.1"/>
    </source>
</evidence>
<evidence type="ECO:0000259" key="4">
    <source>
        <dbReference type="PROSITE" id="PS51194"/>
    </source>
</evidence>
<dbReference type="GO" id="GO:0005524">
    <property type="term" value="F:ATP binding"/>
    <property type="evidence" value="ECO:0007669"/>
    <property type="project" value="UniProtKB-KW"/>
</dbReference>
<feature type="domain" description="Helicase C-terminal" evidence="4">
    <location>
        <begin position="356"/>
        <end position="484"/>
    </location>
</feature>
<dbReference type="CDD" id="cd18034">
    <property type="entry name" value="DEXHc_dicer"/>
    <property type="match status" value="1"/>
</dbReference>
<dbReference type="InterPro" id="IPR051363">
    <property type="entry name" value="RLR_Helicase"/>
</dbReference>